<comment type="caution">
    <text evidence="1">The sequence shown here is derived from an EMBL/GenBank/DDBJ whole genome shotgun (WGS) entry which is preliminary data.</text>
</comment>
<sequence length="49" mass="5854">MHQVRWRASASRPSRRRYGVTRAPCIAWLKDRFGVSWQVDTRQWVQLPG</sequence>
<evidence type="ECO:0000313" key="2">
    <source>
        <dbReference type="Proteomes" id="UP000267049"/>
    </source>
</evidence>
<proteinExistence type="predicted"/>
<reference evidence="1 2" key="1">
    <citation type="submission" date="2018-11" db="EMBL/GenBank/DDBJ databases">
        <title>Lysobacter cryohumiis sp. nov., isolated from soil in the Tianshan Mountains, Xinjiang, China.</title>
        <authorList>
            <person name="Luo Y."/>
            <person name="Sheng H."/>
        </authorList>
    </citation>
    <scope>NUCLEOTIDE SEQUENCE [LARGE SCALE GENOMIC DNA]</scope>
    <source>
        <strain evidence="1 2">ZS60</strain>
    </source>
</reference>
<dbReference type="OrthoDB" id="9806473at2"/>
<organism evidence="1 2">
    <name type="scientific">Montanilutibacter psychrotolerans</name>
    <dbReference type="NCBI Taxonomy" id="1327343"/>
    <lineage>
        <taxon>Bacteria</taxon>
        <taxon>Pseudomonadati</taxon>
        <taxon>Pseudomonadota</taxon>
        <taxon>Gammaproteobacteria</taxon>
        <taxon>Lysobacterales</taxon>
        <taxon>Lysobacteraceae</taxon>
        <taxon>Montanilutibacter</taxon>
    </lineage>
</organism>
<dbReference type="AlphaFoldDB" id="A0A3M8T139"/>
<dbReference type="EMBL" id="RIBS01000002">
    <property type="protein sequence ID" value="RNF85244.1"/>
    <property type="molecule type" value="Genomic_DNA"/>
</dbReference>
<dbReference type="Proteomes" id="UP000267049">
    <property type="component" value="Unassembled WGS sequence"/>
</dbReference>
<dbReference type="SUPFAM" id="SSF54593">
    <property type="entry name" value="Glyoxalase/Bleomycin resistance protein/Dihydroxybiphenyl dioxygenase"/>
    <property type="match status" value="1"/>
</dbReference>
<gene>
    <name evidence="1" type="ORF">EER27_05605</name>
</gene>
<dbReference type="InterPro" id="IPR029068">
    <property type="entry name" value="Glyas_Bleomycin-R_OHBP_Dase"/>
</dbReference>
<dbReference type="Gene3D" id="3.10.180.10">
    <property type="entry name" value="2,3-Dihydroxybiphenyl 1,2-Dioxygenase, domain 1"/>
    <property type="match status" value="1"/>
</dbReference>
<keyword evidence="2" id="KW-1185">Reference proteome</keyword>
<name>A0A3M8T139_9GAMM</name>
<protein>
    <submittedName>
        <fullName evidence="1">Uncharacterized protein</fullName>
    </submittedName>
</protein>
<evidence type="ECO:0000313" key="1">
    <source>
        <dbReference type="EMBL" id="RNF85244.1"/>
    </source>
</evidence>
<accession>A0A3M8T139</accession>